<gene>
    <name evidence="12" type="ORF">GCM10010960_13080</name>
</gene>
<reference evidence="12" key="2">
    <citation type="submission" date="2020-09" db="EMBL/GenBank/DDBJ databases">
        <authorList>
            <person name="Sun Q."/>
            <person name="Zhou Y."/>
        </authorList>
    </citation>
    <scope>NUCLEOTIDE SEQUENCE</scope>
    <source>
        <strain evidence="12">CGMCC 1.12726</strain>
    </source>
</reference>
<evidence type="ECO:0000256" key="2">
    <source>
        <dbReference type="ARBA" id="ARBA00008445"/>
    </source>
</evidence>
<evidence type="ECO:0000256" key="4">
    <source>
        <dbReference type="ARBA" id="ARBA00022448"/>
    </source>
</evidence>
<evidence type="ECO:0000313" key="13">
    <source>
        <dbReference type="Proteomes" id="UP000632858"/>
    </source>
</evidence>
<comment type="function">
    <text evidence="11">Involved in protein export. Participates in an early event of protein translocation.</text>
</comment>
<comment type="similarity">
    <text evidence="2 11">Belongs to the SecG family.</text>
</comment>
<comment type="caution">
    <text evidence="12">The sequence shown here is derived from an EMBL/GenBank/DDBJ whole genome shotgun (WGS) entry which is preliminary data.</text>
</comment>
<reference evidence="12" key="1">
    <citation type="journal article" date="2014" name="Int. J. Syst. Evol. Microbiol.">
        <title>Complete genome sequence of Corynebacterium casei LMG S-19264T (=DSM 44701T), isolated from a smear-ripened cheese.</title>
        <authorList>
            <consortium name="US DOE Joint Genome Institute (JGI-PGF)"/>
            <person name="Walter F."/>
            <person name="Albersmeier A."/>
            <person name="Kalinowski J."/>
            <person name="Ruckert C."/>
        </authorList>
    </citation>
    <scope>NUCLEOTIDE SEQUENCE</scope>
    <source>
        <strain evidence="12">CGMCC 1.12726</strain>
    </source>
</reference>
<dbReference type="InterPro" id="IPR004692">
    <property type="entry name" value="SecG"/>
</dbReference>
<name>A0A917FNA2_9GAMM</name>
<keyword evidence="13" id="KW-1185">Reference proteome</keyword>
<dbReference type="PRINTS" id="PR01651">
    <property type="entry name" value="SECGEXPORT"/>
</dbReference>
<evidence type="ECO:0000256" key="10">
    <source>
        <dbReference type="ARBA" id="ARBA00023136"/>
    </source>
</evidence>
<evidence type="ECO:0000256" key="3">
    <source>
        <dbReference type="ARBA" id="ARBA00017876"/>
    </source>
</evidence>
<dbReference type="PANTHER" id="PTHR34182">
    <property type="entry name" value="PROTEIN-EXPORT MEMBRANE PROTEIN SECG"/>
    <property type="match status" value="1"/>
</dbReference>
<keyword evidence="5 11" id="KW-1003">Cell membrane</keyword>
<keyword evidence="4 11" id="KW-0813">Transport</keyword>
<protein>
    <recommendedName>
        <fullName evidence="3 11">Protein-export membrane protein SecG</fullName>
    </recommendedName>
</protein>
<feature type="transmembrane region" description="Helical" evidence="11">
    <location>
        <begin position="6"/>
        <end position="23"/>
    </location>
</feature>
<dbReference type="GO" id="GO:0065002">
    <property type="term" value="P:intracellular protein transmembrane transport"/>
    <property type="evidence" value="ECO:0007669"/>
    <property type="project" value="TreeGrafter"/>
</dbReference>
<feature type="transmembrane region" description="Helical" evidence="11">
    <location>
        <begin position="59"/>
        <end position="76"/>
    </location>
</feature>
<keyword evidence="9 11" id="KW-0811">Translocation</keyword>
<dbReference type="GO" id="GO:0005886">
    <property type="term" value="C:plasma membrane"/>
    <property type="evidence" value="ECO:0007669"/>
    <property type="project" value="UniProtKB-SubCell"/>
</dbReference>
<dbReference type="Pfam" id="PF03840">
    <property type="entry name" value="SecG"/>
    <property type="match status" value="1"/>
</dbReference>
<keyword evidence="8 11" id="KW-1133">Transmembrane helix</keyword>
<evidence type="ECO:0000256" key="7">
    <source>
        <dbReference type="ARBA" id="ARBA00022927"/>
    </source>
</evidence>
<organism evidence="12 13">
    <name type="scientific">Arenimonas maotaiensis</name>
    <dbReference type="NCBI Taxonomy" id="1446479"/>
    <lineage>
        <taxon>Bacteria</taxon>
        <taxon>Pseudomonadati</taxon>
        <taxon>Pseudomonadota</taxon>
        <taxon>Gammaproteobacteria</taxon>
        <taxon>Lysobacterales</taxon>
        <taxon>Lysobacteraceae</taxon>
        <taxon>Arenimonas</taxon>
    </lineage>
</organism>
<evidence type="ECO:0000256" key="5">
    <source>
        <dbReference type="ARBA" id="ARBA00022475"/>
    </source>
</evidence>
<evidence type="ECO:0000256" key="1">
    <source>
        <dbReference type="ARBA" id="ARBA00004651"/>
    </source>
</evidence>
<keyword evidence="6 11" id="KW-0812">Transmembrane</keyword>
<evidence type="ECO:0000313" key="12">
    <source>
        <dbReference type="EMBL" id="GGF92559.1"/>
    </source>
</evidence>
<dbReference type="AlphaFoldDB" id="A0A917FNA2"/>
<dbReference type="GO" id="GO:0015450">
    <property type="term" value="F:protein-transporting ATPase activity"/>
    <property type="evidence" value="ECO:0007669"/>
    <property type="project" value="UniProtKB-UniRule"/>
</dbReference>
<evidence type="ECO:0000256" key="6">
    <source>
        <dbReference type="ARBA" id="ARBA00022692"/>
    </source>
</evidence>
<comment type="subcellular location">
    <subcellularLocation>
        <location evidence="1 11">Cell membrane</location>
        <topology evidence="1 11">Multi-pass membrane protein</topology>
    </subcellularLocation>
</comment>
<accession>A0A917FNA2</accession>
<dbReference type="RefSeq" id="WP_188449057.1">
    <property type="nucleotide sequence ID" value="NZ_BMFO01000002.1"/>
</dbReference>
<dbReference type="PANTHER" id="PTHR34182:SF1">
    <property type="entry name" value="PROTEIN-EXPORT MEMBRANE PROTEIN SECG"/>
    <property type="match status" value="1"/>
</dbReference>
<keyword evidence="7 11" id="KW-0653">Protein transport</keyword>
<sequence>MIDTILQILYIAIAVAMVVMILLQRGAGAQAGSGFGAGASGTVFGARGSANFLTKSTKWLAFVFFGLSLFMAWKAVNINRPAAAEADIGVMADLPAVPQSAPTVPAATVPAAPAPAVPAAATPAANDAAPASAGEKK</sequence>
<dbReference type="GO" id="GO:0009306">
    <property type="term" value="P:protein secretion"/>
    <property type="evidence" value="ECO:0007669"/>
    <property type="project" value="UniProtKB-UniRule"/>
</dbReference>
<keyword evidence="10 11" id="KW-0472">Membrane</keyword>
<evidence type="ECO:0000256" key="9">
    <source>
        <dbReference type="ARBA" id="ARBA00023010"/>
    </source>
</evidence>
<dbReference type="EMBL" id="BMFO01000002">
    <property type="protein sequence ID" value="GGF92559.1"/>
    <property type="molecule type" value="Genomic_DNA"/>
</dbReference>
<proteinExistence type="inferred from homology"/>
<dbReference type="Proteomes" id="UP000632858">
    <property type="component" value="Unassembled WGS sequence"/>
</dbReference>
<evidence type="ECO:0000256" key="8">
    <source>
        <dbReference type="ARBA" id="ARBA00022989"/>
    </source>
</evidence>
<dbReference type="NCBIfam" id="TIGR00810">
    <property type="entry name" value="secG"/>
    <property type="match status" value="1"/>
</dbReference>
<dbReference type="GO" id="GO:0043952">
    <property type="term" value="P:protein transport by the Sec complex"/>
    <property type="evidence" value="ECO:0007669"/>
    <property type="project" value="TreeGrafter"/>
</dbReference>
<evidence type="ECO:0000256" key="11">
    <source>
        <dbReference type="RuleBase" id="RU365087"/>
    </source>
</evidence>